<evidence type="ECO:0000256" key="3">
    <source>
        <dbReference type="ARBA" id="ARBA00022448"/>
    </source>
</evidence>
<dbReference type="Gene3D" id="3.40.190.10">
    <property type="entry name" value="Periplasmic binding protein-like II"/>
    <property type="match status" value="1"/>
</dbReference>
<evidence type="ECO:0000256" key="2">
    <source>
        <dbReference type="ARBA" id="ARBA00005695"/>
    </source>
</evidence>
<reference evidence="6 8" key="1">
    <citation type="journal article" date="2015" name="Genome Biol. Evol.">
        <title>Characterization of Three Mycobacterium spp. with Potential Use in Bioremediation by Genome Sequencing and Comparative Genomics.</title>
        <authorList>
            <person name="Das S."/>
            <person name="Pettersson B.M."/>
            <person name="Behra P.R."/>
            <person name="Ramesh M."/>
            <person name="Dasgupta S."/>
            <person name="Bhattacharya A."/>
            <person name="Kirsebom L.A."/>
        </authorList>
    </citation>
    <scope>NUCLEOTIDE SEQUENCE [LARGE SCALE GENOMIC DNA]</scope>
    <source>
        <strain evidence="6 8">DSM 44075</strain>
    </source>
</reference>
<dbReference type="GO" id="GO:0030313">
    <property type="term" value="C:cell envelope"/>
    <property type="evidence" value="ECO:0007669"/>
    <property type="project" value="UniProtKB-SubCell"/>
</dbReference>
<dbReference type="SUPFAM" id="SSF53850">
    <property type="entry name" value="Periplasmic binding protein-like II"/>
    <property type="match status" value="1"/>
</dbReference>
<dbReference type="GO" id="GO:0042597">
    <property type="term" value="C:periplasmic space"/>
    <property type="evidence" value="ECO:0007669"/>
    <property type="project" value="UniProtKB-ARBA"/>
</dbReference>
<dbReference type="PANTHER" id="PTHR30290">
    <property type="entry name" value="PERIPLASMIC BINDING COMPONENT OF ABC TRANSPORTER"/>
    <property type="match status" value="1"/>
</dbReference>
<sequence length="573" mass="63211">MLRGPDKSWILGRPTEGNTVNTARSVRHGLALVCIIVLAAFGVAACGKDSGSGGGSGGGGGGDITVALTSFPDYVDPQLSYTVEGWEILWNVYTPLLTYKHAKGKEGTEIVPGLAEAMPEISPDGTTYKLKLRKNMKYSDGTPIKASDFTYAVQRLFKADSGGSVFYDVIVGAKEYADGKADTITGITTDDNTGDITIKLTGPNGTFENLLALMFSAPVPPTTKLDGDTTNTPPPASGPFMISNVDAPRTMTMERNPQFKTVKDAGASEVADANVDKITVVENKNQSAQVTDIVQNKVDFMVDPVPSDRLQEVKTRYADRFRMEESINTYYFFMNTQKAPFNDIKVRQAINYAVDPEALNRIFGGRLHPTQQVLPPGMPGYQEYKLYPGPDMNKAKQLLAEANPADRDITVWTDDEPDRKRIGEYYHDLLTQLGFNATLKVIAGDVYWTTIGNQSTPDVDTGFADWFQDFPHPDDFFRPLLNGASILPTNGNNLSRANLPELDAKMNELLTKQITDPGVEQQYADLDKAYMEQAVWAPYGNEQFTTFLSERMDFDKSYQHLLFKQDFTSFAVK</sequence>
<gene>
    <name evidence="6" type="primary">oppA_1</name>
    <name evidence="7" type="ORF">EUA04_04000</name>
    <name evidence="6" type="ORF">MOBUDSM44075_00013</name>
</gene>
<proteinExistence type="inferred from homology"/>
<evidence type="ECO:0000259" key="5">
    <source>
        <dbReference type="Pfam" id="PF00496"/>
    </source>
</evidence>
<dbReference type="EMBL" id="JYNU01000001">
    <property type="protein sequence ID" value="KMO81891.1"/>
    <property type="molecule type" value="Genomic_DNA"/>
</dbReference>
<comment type="subcellular location">
    <subcellularLocation>
        <location evidence="1">Cell envelope</location>
    </subcellularLocation>
</comment>
<dbReference type="GO" id="GO:1904680">
    <property type="term" value="F:peptide transmembrane transporter activity"/>
    <property type="evidence" value="ECO:0007669"/>
    <property type="project" value="TreeGrafter"/>
</dbReference>
<evidence type="ECO:0000313" key="7">
    <source>
        <dbReference type="EMBL" id="TDL12146.1"/>
    </source>
</evidence>
<dbReference type="GO" id="GO:0015833">
    <property type="term" value="P:peptide transport"/>
    <property type="evidence" value="ECO:0007669"/>
    <property type="project" value="TreeGrafter"/>
</dbReference>
<dbReference type="Proteomes" id="UP000294952">
    <property type="component" value="Unassembled WGS sequence"/>
</dbReference>
<dbReference type="InterPro" id="IPR039424">
    <property type="entry name" value="SBP_5"/>
</dbReference>
<comment type="similarity">
    <text evidence="2">Belongs to the bacterial solute-binding protein 5 family.</text>
</comment>
<feature type="domain" description="Solute-binding protein family 5" evidence="5">
    <location>
        <begin position="109"/>
        <end position="484"/>
    </location>
</feature>
<dbReference type="Gene3D" id="3.10.105.10">
    <property type="entry name" value="Dipeptide-binding Protein, Domain 3"/>
    <property type="match status" value="1"/>
</dbReference>
<evidence type="ECO:0000313" key="9">
    <source>
        <dbReference type="Proteomes" id="UP000294952"/>
    </source>
</evidence>
<dbReference type="PATRIC" id="fig|1807.14.peg.16"/>
<dbReference type="Pfam" id="PF00496">
    <property type="entry name" value="SBP_bac_5"/>
    <property type="match status" value="1"/>
</dbReference>
<accession>A0A0J6ZB44</accession>
<reference evidence="7 9" key="2">
    <citation type="submission" date="2019-01" db="EMBL/GenBank/DDBJ databases">
        <title>High-quality-draft genome sequences of five non-tuberculosis mycobacteriaceae isolated from a nosocomial environment.</title>
        <authorList>
            <person name="Tiago I."/>
            <person name="Alarico S."/>
            <person name="Pereira S.G."/>
            <person name="Coelho C."/>
            <person name="Maranha A."/>
            <person name="Empadinhas N."/>
        </authorList>
    </citation>
    <scope>NUCLEOTIDE SEQUENCE [LARGE SCALE GENOMIC DNA]</scope>
    <source>
        <strain evidence="7 9">22DIII</strain>
    </source>
</reference>
<dbReference type="Proteomes" id="UP000036313">
    <property type="component" value="Unassembled WGS sequence"/>
</dbReference>
<dbReference type="AlphaFoldDB" id="A0A0J6ZB44"/>
<evidence type="ECO:0000256" key="4">
    <source>
        <dbReference type="ARBA" id="ARBA00022729"/>
    </source>
</evidence>
<dbReference type="GO" id="GO:0043190">
    <property type="term" value="C:ATP-binding cassette (ABC) transporter complex"/>
    <property type="evidence" value="ECO:0007669"/>
    <property type="project" value="InterPro"/>
</dbReference>
<name>A0A0J6ZB44_9MYCO</name>
<comment type="caution">
    <text evidence="6">The sequence shown here is derived from an EMBL/GenBank/DDBJ whole genome shotgun (WGS) entry which is preliminary data.</text>
</comment>
<keyword evidence="4" id="KW-0732">Signal</keyword>
<organism evidence="6 8">
    <name type="scientific">Mycolicibacterium obuense</name>
    <dbReference type="NCBI Taxonomy" id="1807"/>
    <lineage>
        <taxon>Bacteria</taxon>
        <taxon>Bacillati</taxon>
        <taxon>Actinomycetota</taxon>
        <taxon>Actinomycetes</taxon>
        <taxon>Mycobacteriales</taxon>
        <taxon>Mycobacteriaceae</taxon>
        <taxon>Mycolicibacterium</taxon>
    </lineage>
</organism>
<dbReference type="PANTHER" id="PTHR30290:SF10">
    <property type="entry name" value="PERIPLASMIC OLIGOPEPTIDE-BINDING PROTEIN-RELATED"/>
    <property type="match status" value="1"/>
</dbReference>
<protein>
    <submittedName>
        <fullName evidence="7">ABC transporter substrate-binding protein</fullName>
    </submittedName>
    <submittedName>
        <fullName evidence="6">Periplasmic oligopeptide-binding protein</fullName>
    </submittedName>
</protein>
<evidence type="ECO:0000256" key="1">
    <source>
        <dbReference type="ARBA" id="ARBA00004196"/>
    </source>
</evidence>
<evidence type="ECO:0000313" key="8">
    <source>
        <dbReference type="Proteomes" id="UP000036313"/>
    </source>
</evidence>
<dbReference type="InterPro" id="IPR030678">
    <property type="entry name" value="Peptide/Ni-bd"/>
</dbReference>
<dbReference type="PIRSF" id="PIRSF002741">
    <property type="entry name" value="MppA"/>
    <property type="match status" value="1"/>
</dbReference>
<keyword evidence="3" id="KW-0813">Transport</keyword>
<dbReference type="CDD" id="cd08506">
    <property type="entry name" value="PBP2_clavulanate_OppA2"/>
    <property type="match status" value="1"/>
</dbReference>
<evidence type="ECO:0000313" key="6">
    <source>
        <dbReference type="EMBL" id="KMO81891.1"/>
    </source>
</evidence>
<dbReference type="EMBL" id="SDLP01000001">
    <property type="protein sequence ID" value="TDL12146.1"/>
    <property type="molecule type" value="Genomic_DNA"/>
</dbReference>
<dbReference type="InterPro" id="IPR000914">
    <property type="entry name" value="SBP_5_dom"/>
</dbReference>